<dbReference type="InterPro" id="IPR016181">
    <property type="entry name" value="Acyl_CoA_acyltransferase"/>
</dbReference>
<dbReference type="InterPro" id="IPR000182">
    <property type="entry name" value="GNAT_dom"/>
</dbReference>
<dbReference type="InterPro" id="IPR051531">
    <property type="entry name" value="N-acetyltransferase"/>
</dbReference>
<reference evidence="3" key="1">
    <citation type="submission" date="2021-01" db="EMBL/GenBank/DDBJ databases">
        <title>Whole genome shotgun sequence of Planosporangium mesophilum NBRC 109066.</title>
        <authorList>
            <person name="Komaki H."/>
            <person name="Tamura T."/>
        </authorList>
    </citation>
    <scope>NUCLEOTIDE SEQUENCE</scope>
    <source>
        <strain evidence="3">NBRC 109066</strain>
    </source>
</reference>
<dbReference type="PANTHER" id="PTHR43792">
    <property type="entry name" value="GNAT FAMILY, PUTATIVE (AFU_ORTHOLOGUE AFUA_3G00765)-RELATED-RELATED"/>
    <property type="match status" value="1"/>
</dbReference>
<evidence type="ECO:0000313" key="4">
    <source>
        <dbReference type="Proteomes" id="UP000599074"/>
    </source>
</evidence>
<dbReference type="GO" id="GO:0016747">
    <property type="term" value="F:acyltransferase activity, transferring groups other than amino-acyl groups"/>
    <property type="evidence" value="ECO:0007669"/>
    <property type="project" value="InterPro"/>
</dbReference>
<dbReference type="EMBL" id="BOON01000018">
    <property type="protein sequence ID" value="GII22525.1"/>
    <property type="molecule type" value="Genomic_DNA"/>
</dbReference>
<name>A0A8J3T8M2_9ACTN</name>
<proteinExistence type="predicted"/>
<dbReference type="Proteomes" id="UP000599074">
    <property type="component" value="Unassembled WGS sequence"/>
</dbReference>
<evidence type="ECO:0000259" key="2">
    <source>
        <dbReference type="Pfam" id="PF13302"/>
    </source>
</evidence>
<dbReference type="Gene3D" id="3.40.630.30">
    <property type="match status" value="1"/>
</dbReference>
<dbReference type="SUPFAM" id="SSF55729">
    <property type="entry name" value="Acyl-CoA N-acyltransferases (Nat)"/>
    <property type="match status" value="1"/>
</dbReference>
<accession>A0A8J3T8M2</accession>
<evidence type="ECO:0000256" key="1">
    <source>
        <dbReference type="SAM" id="MobiDB-lite"/>
    </source>
</evidence>
<organism evidence="3 4">
    <name type="scientific">Planosporangium mesophilum</name>
    <dbReference type="NCBI Taxonomy" id="689768"/>
    <lineage>
        <taxon>Bacteria</taxon>
        <taxon>Bacillati</taxon>
        <taxon>Actinomycetota</taxon>
        <taxon>Actinomycetes</taxon>
        <taxon>Micromonosporales</taxon>
        <taxon>Micromonosporaceae</taxon>
        <taxon>Planosporangium</taxon>
    </lineage>
</organism>
<dbReference type="PANTHER" id="PTHR43792:SF16">
    <property type="entry name" value="N-ACETYLTRANSFERASE DOMAIN-CONTAINING PROTEIN"/>
    <property type="match status" value="1"/>
</dbReference>
<dbReference type="RefSeq" id="WP_239088132.1">
    <property type="nucleotide sequence ID" value="NZ_BOON01000018.1"/>
</dbReference>
<comment type="caution">
    <text evidence="3">The sequence shown here is derived from an EMBL/GenBank/DDBJ whole genome shotgun (WGS) entry which is preliminary data.</text>
</comment>
<sequence>MSTIAAQAVTTRRLDLLPLLVEHAAAMATVLSDPALHTFTGRTPDTPQALRSRYQRLTSGSPDPAVSWLNWMIRLRDEACLTGTVQATISPSGHGPIAEIAWVVGTAWQGRGIATEAAQGLVDWLSQQPMQTVIAHIHPAIRCRRRRCRAHTHRRIARRRDPMAPEPPAITSPIHRS</sequence>
<evidence type="ECO:0000313" key="3">
    <source>
        <dbReference type="EMBL" id="GII22525.1"/>
    </source>
</evidence>
<feature type="region of interest" description="Disordered" evidence="1">
    <location>
        <begin position="153"/>
        <end position="177"/>
    </location>
</feature>
<gene>
    <name evidence="3" type="ORF">Pme01_21220</name>
</gene>
<dbReference type="Pfam" id="PF13302">
    <property type="entry name" value="Acetyltransf_3"/>
    <property type="match status" value="1"/>
</dbReference>
<keyword evidence="4" id="KW-1185">Reference proteome</keyword>
<feature type="domain" description="N-acetyltransferase" evidence="2">
    <location>
        <begin position="13"/>
        <end position="139"/>
    </location>
</feature>
<protein>
    <recommendedName>
        <fullName evidence="2">N-acetyltransferase domain-containing protein</fullName>
    </recommendedName>
</protein>
<dbReference type="AlphaFoldDB" id="A0A8J3T8M2"/>